<dbReference type="InterPro" id="IPR036282">
    <property type="entry name" value="Glutathione-S-Trfase_C_sf"/>
</dbReference>
<gene>
    <name evidence="3" type="ORF">MNBD_ALPHA05-875</name>
</gene>
<dbReference type="Gene3D" id="3.40.30.10">
    <property type="entry name" value="Glutaredoxin"/>
    <property type="match status" value="1"/>
</dbReference>
<dbReference type="InterPro" id="IPR040079">
    <property type="entry name" value="Glutathione_S-Trfase"/>
</dbReference>
<dbReference type="PANTHER" id="PTHR44051:SF8">
    <property type="entry name" value="GLUTATHIONE S-TRANSFERASE GSTA"/>
    <property type="match status" value="1"/>
</dbReference>
<dbReference type="SFLD" id="SFLDS00019">
    <property type="entry name" value="Glutathione_Transferase_(cytos"/>
    <property type="match status" value="1"/>
</dbReference>
<proteinExistence type="predicted"/>
<dbReference type="Pfam" id="PF00043">
    <property type="entry name" value="GST_C"/>
    <property type="match status" value="1"/>
</dbReference>
<dbReference type="NCBIfam" id="NF007831">
    <property type="entry name" value="PRK10542.1"/>
    <property type="match status" value="1"/>
</dbReference>
<dbReference type="CDD" id="cd03057">
    <property type="entry name" value="GST_N_Beta"/>
    <property type="match status" value="1"/>
</dbReference>
<evidence type="ECO:0000259" key="2">
    <source>
        <dbReference type="PROSITE" id="PS50405"/>
    </source>
</evidence>
<dbReference type="SFLD" id="SFLDG00358">
    <property type="entry name" value="Main_(cytGST)"/>
    <property type="match status" value="1"/>
</dbReference>
<feature type="domain" description="GST N-terminal" evidence="1">
    <location>
        <begin position="1"/>
        <end position="81"/>
    </location>
</feature>
<dbReference type="PROSITE" id="PS50405">
    <property type="entry name" value="GST_CTER"/>
    <property type="match status" value="1"/>
</dbReference>
<dbReference type="AlphaFoldDB" id="A0A3B0SLN7"/>
<dbReference type="InterPro" id="IPR010987">
    <property type="entry name" value="Glutathione-S-Trfase_C-like"/>
</dbReference>
<dbReference type="EMBL" id="UOEH01000221">
    <property type="protein sequence ID" value="VAV97313.1"/>
    <property type="molecule type" value="Genomic_DNA"/>
</dbReference>
<dbReference type="Gene3D" id="1.20.1050.10">
    <property type="match status" value="1"/>
</dbReference>
<dbReference type="CDD" id="cd03188">
    <property type="entry name" value="GST_C_Beta"/>
    <property type="match status" value="1"/>
</dbReference>
<accession>A0A3B0SLN7</accession>
<dbReference type="InterPro" id="IPR004045">
    <property type="entry name" value="Glutathione_S-Trfase_N"/>
</dbReference>
<dbReference type="EC" id="2.5.1.18" evidence="3"/>
<protein>
    <submittedName>
        <fullName evidence="3">Glutathione S-transferase</fullName>
        <ecNumber evidence="3">2.5.1.18</ecNumber>
    </submittedName>
</protein>
<sequence length="203" mass="22345">MKLYYMPGACSLASHITLREVGADFSLEKVDVKEQKTESGEDYAKVNPNGYVPSLRFDDDDILNEGVAVLQFLGEQHPDAKLFPAPGTRERARVVQHLSFIGSELHKAFAPFFADTLEGDARAAAEAKVARRMGYIENLLSDGRAFLTGDQFTIADAYLFVVANWTNFVDIDLGQWPNVASFAKRVAARPSVEAAMKAEGLLQ</sequence>
<dbReference type="GO" id="GO:0004364">
    <property type="term" value="F:glutathione transferase activity"/>
    <property type="evidence" value="ECO:0007669"/>
    <property type="project" value="UniProtKB-EC"/>
</dbReference>
<dbReference type="PANTHER" id="PTHR44051">
    <property type="entry name" value="GLUTATHIONE S-TRANSFERASE-RELATED"/>
    <property type="match status" value="1"/>
</dbReference>
<dbReference type="PROSITE" id="PS50404">
    <property type="entry name" value="GST_NTER"/>
    <property type="match status" value="1"/>
</dbReference>
<evidence type="ECO:0000313" key="3">
    <source>
        <dbReference type="EMBL" id="VAV97313.1"/>
    </source>
</evidence>
<feature type="domain" description="GST C-terminal" evidence="2">
    <location>
        <begin position="87"/>
        <end position="203"/>
    </location>
</feature>
<name>A0A3B0SLN7_9ZZZZ</name>
<dbReference type="SFLD" id="SFLDG01150">
    <property type="entry name" value="Main.1:_Beta-like"/>
    <property type="match status" value="1"/>
</dbReference>
<dbReference type="Pfam" id="PF13409">
    <property type="entry name" value="GST_N_2"/>
    <property type="match status" value="1"/>
</dbReference>
<dbReference type="SUPFAM" id="SSF52833">
    <property type="entry name" value="Thioredoxin-like"/>
    <property type="match status" value="1"/>
</dbReference>
<keyword evidence="3" id="KW-0808">Transferase</keyword>
<reference evidence="3" key="1">
    <citation type="submission" date="2018-06" db="EMBL/GenBank/DDBJ databases">
        <authorList>
            <person name="Zhirakovskaya E."/>
        </authorList>
    </citation>
    <scope>NUCLEOTIDE SEQUENCE</scope>
</reference>
<organism evidence="3">
    <name type="scientific">hydrothermal vent metagenome</name>
    <dbReference type="NCBI Taxonomy" id="652676"/>
    <lineage>
        <taxon>unclassified sequences</taxon>
        <taxon>metagenomes</taxon>
        <taxon>ecological metagenomes</taxon>
    </lineage>
</organism>
<dbReference type="SUPFAM" id="SSF47616">
    <property type="entry name" value="GST C-terminal domain-like"/>
    <property type="match status" value="1"/>
</dbReference>
<evidence type="ECO:0000259" key="1">
    <source>
        <dbReference type="PROSITE" id="PS50404"/>
    </source>
</evidence>
<dbReference type="InterPro" id="IPR004046">
    <property type="entry name" value="GST_C"/>
</dbReference>
<dbReference type="InterPro" id="IPR036249">
    <property type="entry name" value="Thioredoxin-like_sf"/>
</dbReference>